<sequence>MVSSLRASEGRLTRRDWILAGQDILRADGIAGLKLAGLTKRLGVSTGSFYHHFEDFEDYLGAVAEYFSADRVQGLIDRTLESNPDPVGRMQGLAKLSLEDHTFELDKAMRIWATMDERAAITVARSERLVLAFLSKAFEDIGFASTEASLRARILLAANIAPLLTSDGKSRRSVFKRTLEILVGSGNNDTE</sequence>
<keyword evidence="1 2" id="KW-0238">DNA-binding</keyword>
<dbReference type="Proteomes" id="UP001315278">
    <property type="component" value="Unassembled WGS sequence"/>
</dbReference>
<dbReference type="EMBL" id="JAFCJH010000041">
    <property type="protein sequence ID" value="MBR0799622.1"/>
    <property type="molecule type" value="Genomic_DNA"/>
</dbReference>
<dbReference type="InterPro" id="IPR009057">
    <property type="entry name" value="Homeodomain-like_sf"/>
</dbReference>
<name>A0ABS5FS29_9BRAD</name>
<reference evidence="5" key="1">
    <citation type="journal article" date="2021" name="ISME J.">
        <title>Evolutionary origin and ecological implication of a unique nif island in free-living Bradyrhizobium lineages.</title>
        <authorList>
            <person name="Tao J."/>
        </authorList>
    </citation>
    <scope>NUCLEOTIDE SEQUENCE [LARGE SCALE GENOMIC DNA]</scope>
    <source>
        <strain evidence="5">SZCCT0434</strain>
    </source>
</reference>
<feature type="DNA-binding region" description="H-T-H motif" evidence="2">
    <location>
        <begin position="34"/>
        <end position="53"/>
    </location>
</feature>
<evidence type="ECO:0000256" key="1">
    <source>
        <dbReference type="ARBA" id="ARBA00023125"/>
    </source>
</evidence>
<organism evidence="4 5">
    <name type="scientific">Bradyrhizobium jicamae</name>
    <dbReference type="NCBI Taxonomy" id="280332"/>
    <lineage>
        <taxon>Bacteria</taxon>
        <taxon>Pseudomonadati</taxon>
        <taxon>Pseudomonadota</taxon>
        <taxon>Alphaproteobacteria</taxon>
        <taxon>Hyphomicrobiales</taxon>
        <taxon>Nitrobacteraceae</taxon>
        <taxon>Bradyrhizobium</taxon>
    </lineage>
</organism>
<dbReference type="InterPro" id="IPR001647">
    <property type="entry name" value="HTH_TetR"/>
</dbReference>
<accession>A0ABS5FS29</accession>
<gene>
    <name evidence="4" type="ORF">JQ615_30045</name>
</gene>
<comment type="caution">
    <text evidence="4">The sequence shown here is derived from an EMBL/GenBank/DDBJ whole genome shotgun (WGS) entry which is preliminary data.</text>
</comment>
<keyword evidence="5" id="KW-1185">Reference proteome</keyword>
<proteinExistence type="predicted"/>
<dbReference type="PROSITE" id="PS50977">
    <property type="entry name" value="HTH_TETR_2"/>
    <property type="match status" value="1"/>
</dbReference>
<evidence type="ECO:0000256" key="2">
    <source>
        <dbReference type="PROSITE-ProRule" id="PRU00335"/>
    </source>
</evidence>
<dbReference type="SUPFAM" id="SSF46689">
    <property type="entry name" value="Homeodomain-like"/>
    <property type="match status" value="1"/>
</dbReference>
<protein>
    <submittedName>
        <fullName evidence="4">TetR/AcrR family transcriptional regulator</fullName>
    </submittedName>
</protein>
<evidence type="ECO:0000313" key="5">
    <source>
        <dbReference type="Proteomes" id="UP001315278"/>
    </source>
</evidence>
<dbReference type="RefSeq" id="WP_212494364.1">
    <property type="nucleotide sequence ID" value="NZ_JAFCJH010000041.1"/>
</dbReference>
<evidence type="ECO:0000259" key="3">
    <source>
        <dbReference type="PROSITE" id="PS50977"/>
    </source>
</evidence>
<evidence type="ECO:0000313" key="4">
    <source>
        <dbReference type="EMBL" id="MBR0799622.1"/>
    </source>
</evidence>
<feature type="domain" description="HTH tetR-type" evidence="3">
    <location>
        <begin position="11"/>
        <end position="71"/>
    </location>
</feature>
<dbReference type="Gene3D" id="1.10.357.10">
    <property type="entry name" value="Tetracycline Repressor, domain 2"/>
    <property type="match status" value="1"/>
</dbReference>